<dbReference type="EMBL" id="KL584763">
    <property type="protein sequence ID" value="KEQ94193.1"/>
    <property type="molecule type" value="Genomic_DNA"/>
</dbReference>
<accession>A0A074Y8V4</accession>
<dbReference type="InParanoid" id="A0A074Y8V4"/>
<organism evidence="1 2">
    <name type="scientific">Aureobasidium subglaciale (strain EXF-2481)</name>
    <name type="common">Aureobasidium pullulans var. subglaciale</name>
    <dbReference type="NCBI Taxonomy" id="1043005"/>
    <lineage>
        <taxon>Eukaryota</taxon>
        <taxon>Fungi</taxon>
        <taxon>Dikarya</taxon>
        <taxon>Ascomycota</taxon>
        <taxon>Pezizomycotina</taxon>
        <taxon>Dothideomycetes</taxon>
        <taxon>Dothideomycetidae</taxon>
        <taxon>Dothideales</taxon>
        <taxon>Saccotheciaceae</taxon>
        <taxon>Aureobasidium</taxon>
    </lineage>
</organism>
<protein>
    <submittedName>
        <fullName evidence="1">Uncharacterized protein</fullName>
    </submittedName>
</protein>
<dbReference type="RefSeq" id="XP_013342590.1">
    <property type="nucleotide sequence ID" value="XM_013487136.1"/>
</dbReference>
<dbReference type="HOGENOM" id="CLU_1635058_0_0_1"/>
<name>A0A074Y8V4_AURSE</name>
<gene>
    <name evidence="1" type="ORF">AUEXF2481DRAFT_41368</name>
</gene>
<dbReference type="GeneID" id="25366852"/>
<sequence length="162" mass="18633">MENTKLTATRKTERGWINPRERIPLVEGSPSFLLQRESKSSKPQNTANCREPFPFSDSHAVVVDYQMTISAGLSYTRRGSLPSSKGGTMKDEHGLPSADRYRVRIEARRKNQKNYRRLIWSAARHLKVSTRSWNGMVCKWPARRDIQAGWTGKSYAYLDMVK</sequence>
<dbReference type="Proteomes" id="UP000030641">
    <property type="component" value="Unassembled WGS sequence"/>
</dbReference>
<evidence type="ECO:0000313" key="1">
    <source>
        <dbReference type="EMBL" id="KEQ94193.1"/>
    </source>
</evidence>
<proteinExistence type="predicted"/>
<keyword evidence="2" id="KW-1185">Reference proteome</keyword>
<evidence type="ECO:0000313" key="2">
    <source>
        <dbReference type="Proteomes" id="UP000030641"/>
    </source>
</evidence>
<reference evidence="1 2" key="1">
    <citation type="journal article" date="2014" name="BMC Genomics">
        <title>Genome sequencing of four Aureobasidium pullulans varieties: biotechnological potential, stress tolerance, and description of new species.</title>
        <authorList>
            <person name="Gostin Ar C."/>
            <person name="Ohm R.A."/>
            <person name="Kogej T."/>
            <person name="Sonjak S."/>
            <person name="Turk M."/>
            <person name="Zajc J."/>
            <person name="Zalar P."/>
            <person name="Grube M."/>
            <person name="Sun H."/>
            <person name="Han J."/>
            <person name="Sharma A."/>
            <person name="Chiniquy J."/>
            <person name="Ngan C.Y."/>
            <person name="Lipzen A."/>
            <person name="Barry K."/>
            <person name="Grigoriev I.V."/>
            <person name="Gunde-Cimerman N."/>
        </authorList>
    </citation>
    <scope>NUCLEOTIDE SEQUENCE [LARGE SCALE GENOMIC DNA]</scope>
    <source>
        <strain evidence="1 2">EXF-2481</strain>
    </source>
</reference>
<dbReference type="AlphaFoldDB" id="A0A074Y8V4"/>